<proteinExistence type="predicted"/>
<accession>A0A6G2CI76</accession>
<organism evidence="1">
    <name type="scientific">Turicibacter sanguinis</name>
    <dbReference type="NCBI Taxonomy" id="154288"/>
    <lineage>
        <taxon>Bacteria</taxon>
        <taxon>Bacillati</taxon>
        <taxon>Bacillota</taxon>
        <taxon>Erysipelotrichia</taxon>
        <taxon>Erysipelotrichales</taxon>
        <taxon>Turicibacteraceae</taxon>
        <taxon>Turicibacter</taxon>
    </lineage>
</organism>
<gene>
    <name evidence="1" type="ORF">GMA64_00390</name>
</gene>
<sequence>MEKNESGDEVSEMVNQAEGIGFVNQRLTVTSLKLIAILAMFIDHFAAIVLTSLQSVYGQSLESFFWFQLVIILMRLIGRIAFPIFAYLIVNGFYHTSNKKKYFLRLALFAVISEPFFDFGISGSFVDMSHQNVFFTLGLGLLAIWGYDHISRDESKNFIPGLFIVALGFLAQMMQTDYGFYGIMTIFVMYLCFDNFKRLSLMLIILNVLLYGGQLSVTTSLMSDHLGNGYEVGLQVIYFLMCNAQLFSLFSLIFLKDYNGQKGRPFNKYMFYVFYPIHLFLLGLLVLGLQTFIY</sequence>
<comment type="caution">
    <text evidence="1">The sequence shown here is derived from an EMBL/GenBank/DDBJ whole genome shotgun (WGS) entry which is preliminary data.</text>
</comment>
<protein>
    <submittedName>
        <fullName evidence="1">Uncharacterized protein</fullName>
    </submittedName>
</protein>
<evidence type="ECO:0000313" key="1">
    <source>
        <dbReference type="EMBL" id="MTL92985.1"/>
    </source>
</evidence>
<name>A0A6G2CI76_9FIRM</name>
<dbReference type="AlphaFoldDB" id="A0A6G2CI76"/>
<dbReference type="RefSeq" id="WP_129821285.1">
    <property type="nucleotide sequence ID" value="NZ_RCYV01000003.1"/>
</dbReference>
<dbReference type="InterPro" id="IPR008875">
    <property type="entry name" value="TraX"/>
</dbReference>
<dbReference type="Pfam" id="PF05857">
    <property type="entry name" value="TraX"/>
    <property type="match status" value="1"/>
</dbReference>
<dbReference type="EMBL" id="WMQV01000001">
    <property type="protein sequence ID" value="MTL92985.1"/>
    <property type="molecule type" value="Genomic_DNA"/>
</dbReference>
<reference evidence="1" key="1">
    <citation type="journal article" date="2019" name="Nat. Med.">
        <title>A library of human gut bacterial isolates paired with longitudinal multiomics data enables mechanistic microbiome research.</title>
        <authorList>
            <person name="Poyet M."/>
            <person name="Groussin M."/>
            <person name="Gibbons S.M."/>
            <person name="Avila-Pacheco J."/>
            <person name="Jiang X."/>
            <person name="Kearney S.M."/>
            <person name="Perrotta A.R."/>
            <person name="Berdy B."/>
            <person name="Zhao S."/>
            <person name="Lieberman T.D."/>
            <person name="Swanson P.K."/>
            <person name="Smith M."/>
            <person name="Roesemann S."/>
            <person name="Alexander J.E."/>
            <person name="Rich S.A."/>
            <person name="Livny J."/>
            <person name="Vlamakis H."/>
            <person name="Clish C."/>
            <person name="Bullock K."/>
            <person name="Deik A."/>
            <person name="Scott J."/>
            <person name="Pierce K.A."/>
            <person name="Xavier R.J."/>
            <person name="Alm E.J."/>
        </authorList>
    </citation>
    <scope>NUCLEOTIDE SEQUENCE</scope>
    <source>
        <strain evidence="1">BIOML-A179</strain>
    </source>
</reference>